<keyword evidence="1" id="KW-0472">Membrane</keyword>
<evidence type="ECO:0000313" key="2">
    <source>
        <dbReference type="EMBL" id="PPK57115.1"/>
    </source>
</evidence>
<gene>
    <name evidence="2" type="ORF">B0F89_1551</name>
</gene>
<keyword evidence="1" id="KW-0812">Transmembrane</keyword>
<accession>A0AB36ZVF7</accession>
<dbReference type="RefSeq" id="WP_104412941.1">
    <property type="nucleotide sequence ID" value="NZ_PTIW01000055.1"/>
</dbReference>
<evidence type="ECO:0008006" key="4">
    <source>
        <dbReference type="Google" id="ProtNLM"/>
    </source>
</evidence>
<sequence>MKNNMNSKKWIKILAVLCVLSFGFIGGINYLVDPFNIFHTKFLKEQFQMNERFMKIEYLEENKNKYNSYMFGSSRIGTTPPNVIDKYLENAKFYNFTISSANLYDYLIHLKYFIKSEYPIKNLYLQIDISNMASYSRTESDYLRKPHPFVVGEKLEKYYLSYLSGFFPFNIKGKIAENINQKDLVGYYLETGIWTRPLKEKKIKENPEKFIQEERSFNVQNKRVVKNTQSENNSKALKEIVDLCLKNNINLIIFTTPHNKNMMDTFILEDYLKFLKMISSIANFYDFTGYNTVTTENINYYESSHYRENVGRIIAARIFNDKSIEVPEDFGVFVTKDNIDEHLENLRKQIEEYDLKKTK</sequence>
<protein>
    <recommendedName>
        <fullName evidence="4">DHHW protein</fullName>
    </recommendedName>
</protein>
<evidence type="ECO:0000256" key="1">
    <source>
        <dbReference type="SAM" id="Phobius"/>
    </source>
</evidence>
<feature type="transmembrane region" description="Helical" evidence="1">
    <location>
        <begin position="12"/>
        <end position="32"/>
    </location>
</feature>
<evidence type="ECO:0000313" key="3">
    <source>
        <dbReference type="Proteomes" id="UP000239861"/>
    </source>
</evidence>
<dbReference type="Proteomes" id="UP000239861">
    <property type="component" value="Unassembled WGS sequence"/>
</dbReference>
<keyword evidence="1" id="KW-1133">Transmembrane helix</keyword>
<reference evidence="2 3" key="1">
    <citation type="submission" date="2018-02" db="EMBL/GenBank/DDBJ databases">
        <title>Subsurface microbial communities from deep shales in Ohio and West Virginia, USA.</title>
        <authorList>
            <person name="Wrighton K."/>
        </authorList>
    </citation>
    <scope>NUCLEOTIDE SEQUENCE [LARGE SCALE GENOMIC DNA]</scope>
    <source>
        <strain evidence="2 3">MARC-MIP3H16</strain>
    </source>
</reference>
<dbReference type="AlphaFoldDB" id="A0AB36ZVF7"/>
<name>A0AB36ZVF7_9BACT</name>
<proteinExistence type="predicted"/>
<organism evidence="2 3">
    <name type="scientific">Malaciobacter marinus</name>
    <dbReference type="NCBI Taxonomy" id="505249"/>
    <lineage>
        <taxon>Bacteria</taxon>
        <taxon>Pseudomonadati</taxon>
        <taxon>Campylobacterota</taxon>
        <taxon>Epsilonproteobacteria</taxon>
        <taxon>Campylobacterales</taxon>
        <taxon>Arcobacteraceae</taxon>
        <taxon>Malaciobacter</taxon>
    </lineage>
</organism>
<comment type="caution">
    <text evidence="2">The sequence shown here is derived from an EMBL/GenBank/DDBJ whole genome shotgun (WGS) entry which is preliminary data.</text>
</comment>
<dbReference type="EMBL" id="PTIW01000055">
    <property type="protein sequence ID" value="PPK57115.1"/>
    <property type="molecule type" value="Genomic_DNA"/>
</dbReference>